<organism evidence="2 3">
    <name type="scientific">Seiridium unicorne</name>
    <dbReference type="NCBI Taxonomy" id="138068"/>
    <lineage>
        <taxon>Eukaryota</taxon>
        <taxon>Fungi</taxon>
        <taxon>Dikarya</taxon>
        <taxon>Ascomycota</taxon>
        <taxon>Pezizomycotina</taxon>
        <taxon>Sordariomycetes</taxon>
        <taxon>Xylariomycetidae</taxon>
        <taxon>Amphisphaeriales</taxon>
        <taxon>Sporocadaceae</taxon>
        <taxon>Seiridium</taxon>
    </lineage>
</organism>
<feature type="region of interest" description="Disordered" evidence="1">
    <location>
        <begin position="80"/>
        <end position="100"/>
    </location>
</feature>
<accession>A0ABR2UP20</accession>
<reference evidence="2 3" key="1">
    <citation type="journal article" date="2024" name="J. Plant Pathol.">
        <title>Sequence and assembly of the genome of Seiridium unicorne, isolate CBS 538.82, causal agent of cypress canker disease.</title>
        <authorList>
            <person name="Scali E."/>
            <person name="Rocca G.D."/>
            <person name="Danti R."/>
            <person name="Garbelotto M."/>
            <person name="Barberini S."/>
            <person name="Baroncelli R."/>
            <person name="Emiliani G."/>
        </authorList>
    </citation>
    <scope>NUCLEOTIDE SEQUENCE [LARGE SCALE GENOMIC DNA]</scope>
    <source>
        <strain evidence="2 3">BM-138-508</strain>
    </source>
</reference>
<evidence type="ECO:0000313" key="2">
    <source>
        <dbReference type="EMBL" id="KAK9416389.1"/>
    </source>
</evidence>
<gene>
    <name evidence="2" type="ORF">SUNI508_01806</name>
</gene>
<keyword evidence="3" id="KW-1185">Reference proteome</keyword>
<evidence type="ECO:0000313" key="3">
    <source>
        <dbReference type="Proteomes" id="UP001408356"/>
    </source>
</evidence>
<comment type="caution">
    <text evidence="2">The sequence shown here is derived from an EMBL/GenBank/DDBJ whole genome shotgun (WGS) entry which is preliminary data.</text>
</comment>
<evidence type="ECO:0000256" key="1">
    <source>
        <dbReference type="SAM" id="MobiDB-lite"/>
    </source>
</evidence>
<protein>
    <submittedName>
        <fullName evidence="2">Uncharacterized protein</fullName>
    </submittedName>
</protein>
<proteinExistence type="predicted"/>
<dbReference type="EMBL" id="JARVKF010000407">
    <property type="protein sequence ID" value="KAK9416389.1"/>
    <property type="molecule type" value="Genomic_DNA"/>
</dbReference>
<dbReference type="Proteomes" id="UP001408356">
    <property type="component" value="Unassembled WGS sequence"/>
</dbReference>
<name>A0ABR2UP20_9PEZI</name>
<sequence>MACHDSPLAALESYRHMSYPSDNSKSAFSASVQTASPTPAIPSAKNIVLPYAGPSGVISVLFNLKPPIWLVATSALTKSAGEADPEGGLPPGGKAAQREKNRIQMSMEMARKLAMMTIKRLFCLERCFSAVKTDIV</sequence>